<evidence type="ECO:0000259" key="1">
    <source>
        <dbReference type="Pfam" id="PF05368"/>
    </source>
</evidence>
<accession>A0ABW3UQJ3</accession>
<reference evidence="3" key="1">
    <citation type="journal article" date="2019" name="Int. J. Syst. Evol. Microbiol.">
        <title>The Global Catalogue of Microorganisms (GCM) 10K type strain sequencing project: providing services to taxonomists for standard genome sequencing and annotation.</title>
        <authorList>
            <consortium name="The Broad Institute Genomics Platform"/>
            <consortium name="The Broad Institute Genome Sequencing Center for Infectious Disease"/>
            <person name="Wu L."/>
            <person name="Ma J."/>
        </authorList>
    </citation>
    <scope>NUCLEOTIDE SEQUENCE [LARGE SCALE GENOMIC DNA]</scope>
    <source>
        <strain evidence="3">CCUG 53270</strain>
    </source>
</reference>
<dbReference type="Pfam" id="PF05368">
    <property type="entry name" value="NmrA"/>
    <property type="match status" value="1"/>
</dbReference>
<dbReference type="EMBL" id="JBHTLU010000031">
    <property type="protein sequence ID" value="MFD1222602.1"/>
    <property type="molecule type" value="Genomic_DNA"/>
</dbReference>
<dbReference type="SUPFAM" id="SSF51735">
    <property type="entry name" value="NAD(P)-binding Rossmann-fold domains"/>
    <property type="match status" value="1"/>
</dbReference>
<evidence type="ECO:0000313" key="2">
    <source>
        <dbReference type="EMBL" id="MFD1222602.1"/>
    </source>
</evidence>
<comment type="caution">
    <text evidence="2">The sequence shown here is derived from an EMBL/GenBank/DDBJ whole genome shotgun (WGS) entry which is preliminary data.</text>
</comment>
<sequence>MSIVITGANGQLGSLVIQELLQRIDAKQIIACIRDAERGKSLEKLGIELRYCDYDRPESLPAALRGAKQLLFISSSHQDDAVRLLQHERVIEAAKQAQVQHIAYTSFAYAEQGSISLTQLHVNTERAIAASGIPYTIFRNALYTDIVKAFGLDAAIASGELVVPPGEWTFNTVTREDLAAAIAAVLCEPLNQGRSYELTASQSWTMEDLSAAISELAGKTISVRRDAQMKHWVFGFLSQINTVSTSVDLQTILGRPATSLKETLRQFVEDTKGI</sequence>
<dbReference type="Proteomes" id="UP001597180">
    <property type="component" value="Unassembled WGS sequence"/>
</dbReference>
<feature type="domain" description="NmrA-like" evidence="1">
    <location>
        <begin position="3"/>
        <end position="222"/>
    </location>
</feature>
<proteinExistence type="predicted"/>
<gene>
    <name evidence="2" type="ORF">ACFQ4B_21010</name>
</gene>
<organism evidence="2 3">
    <name type="scientific">Paenibacillus vulneris</name>
    <dbReference type="NCBI Taxonomy" id="1133364"/>
    <lineage>
        <taxon>Bacteria</taxon>
        <taxon>Bacillati</taxon>
        <taxon>Bacillota</taxon>
        <taxon>Bacilli</taxon>
        <taxon>Bacillales</taxon>
        <taxon>Paenibacillaceae</taxon>
        <taxon>Paenibacillus</taxon>
    </lineage>
</organism>
<dbReference type="RefSeq" id="WP_345588266.1">
    <property type="nucleotide sequence ID" value="NZ_BAABJG010000015.1"/>
</dbReference>
<dbReference type="Gene3D" id="3.40.50.720">
    <property type="entry name" value="NAD(P)-binding Rossmann-like Domain"/>
    <property type="match status" value="1"/>
</dbReference>
<evidence type="ECO:0000313" key="3">
    <source>
        <dbReference type="Proteomes" id="UP001597180"/>
    </source>
</evidence>
<dbReference type="Gene3D" id="3.90.25.10">
    <property type="entry name" value="UDP-galactose 4-epimerase, domain 1"/>
    <property type="match status" value="1"/>
</dbReference>
<protein>
    <submittedName>
        <fullName evidence="2">NAD(P)H-binding protein</fullName>
    </submittedName>
</protein>
<dbReference type="InterPro" id="IPR036291">
    <property type="entry name" value="NAD(P)-bd_dom_sf"/>
</dbReference>
<dbReference type="InterPro" id="IPR008030">
    <property type="entry name" value="NmrA-like"/>
</dbReference>
<keyword evidence="3" id="KW-1185">Reference proteome</keyword>
<name>A0ABW3UQJ3_9BACL</name>
<dbReference type="PANTHER" id="PTHR47129:SF1">
    <property type="entry name" value="NMRA-LIKE DOMAIN-CONTAINING PROTEIN"/>
    <property type="match status" value="1"/>
</dbReference>
<dbReference type="PANTHER" id="PTHR47129">
    <property type="entry name" value="QUINONE OXIDOREDUCTASE 2"/>
    <property type="match status" value="1"/>
</dbReference>
<dbReference type="InterPro" id="IPR052718">
    <property type="entry name" value="NmrA-type_oxidoreductase"/>
</dbReference>